<evidence type="ECO:0000313" key="2">
    <source>
        <dbReference type="Proteomes" id="UP000886842"/>
    </source>
</evidence>
<proteinExistence type="predicted"/>
<reference evidence="1" key="2">
    <citation type="journal article" date="2021" name="PeerJ">
        <title>Extensive microbial diversity within the chicken gut microbiome revealed by metagenomics and culture.</title>
        <authorList>
            <person name="Gilroy R."/>
            <person name="Ravi A."/>
            <person name="Getino M."/>
            <person name="Pursley I."/>
            <person name="Horton D.L."/>
            <person name="Alikhan N.F."/>
            <person name="Baker D."/>
            <person name="Gharbi K."/>
            <person name="Hall N."/>
            <person name="Watson M."/>
            <person name="Adriaenssens E.M."/>
            <person name="Foster-Nyarko E."/>
            <person name="Jarju S."/>
            <person name="Secka A."/>
            <person name="Antonio M."/>
            <person name="Oren A."/>
            <person name="Chaudhuri R.R."/>
            <person name="La Ragione R."/>
            <person name="Hildebrand F."/>
            <person name="Pallen M.J."/>
        </authorList>
    </citation>
    <scope>NUCLEOTIDE SEQUENCE</scope>
    <source>
        <strain evidence="1">ChiGjej1B1-24693</strain>
    </source>
</reference>
<gene>
    <name evidence="1" type="ORF">IAA98_05445</name>
</gene>
<reference evidence="1" key="1">
    <citation type="submission" date="2020-10" db="EMBL/GenBank/DDBJ databases">
        <authorList>
            <person name="Gilroy R."/>
        </authorList>
    </citation>
    <scope>NUCLEOTIDE SEQUENCE</scope>
    <source>
        <strain evidence="1">ChiGjej1B1-24693</strain>
    </source>
</reference>
<dbReference type="AlphaFoldDB" id="A0A9D1GYU6"/>
<accession>A0A9D1GYU6</accession>
<sequence length="85" mass="9904">MAATVAYLDDFIATRHGVEVWVESPTNFNRPSIVVIAHDGEWTRRVVPSPRYGHEFARERRLASYDAGVVAYPQRMRDWNRRSKD</sequence>
<evidence type="ECO:0000313" key="1">
    <source>
        <dbReference type="EMBL" id="HIT75010.1"/>
    </source>
</evidence>
<name>A0A9D1GYU6_9ACTN</name>
<protein>
    <submittedName>
        <fullName evidence="1">Uncharacterized protein</fullName>
    </submittedName>
</protein>
<dbReference type="Proteomes" id="UP000886842">
    <property type="component" value="Unassembled WGS sequence"/>
</dbReference>
<organism evidence="1 2">
    <name type="scientific">Candidatus Avipropionibacterium avicola</name>
    <dbReference type="NCBI Taxonomy" id="2840701"/>
    <lineage>
        <taxon>Bacteria</taxon>
        <taxon>Bacillati</taxon>
        <taxon>Actinomycetota</taxon>
        <taxon>Actinomycetes</taxon>
        <taxon>Propionibacteriales</taxon>
        <taxon>Propionibacteriaceae</taxon>
        <taxon>Propionibacteriaceae incertae sedis</taxon>
        <taxon>Candidatus Avipropionibacterium</taxon>
    </lineage>
</organism>
<comment type="caution">
    <text evidence="1">The sequence shown here is derived from an EMBL/GenBank/DDBJ whole genome shotgun (WGS) entry which is preliminary data.</text>
</comment>
<dbReference type="EMBL" id="DVLP01000163">
    <property type="protein sequence ID" value="HIT75010.1"/>
    <property type="molecule type" value="Genomic_DNA"/>
</dbReference>